<organism evidence="1 2">
    <name type="scientific">Petrolisthes manimaculis</name>
    <dbReference type="NCBI Taxonomy" id="1843537"/>
    <lineage>
        <taxon>Eukaryota</taxon>
        <taxon>Metazoa</taxon>
        <taxon>Ecdysozoa</taxon>
        <taxon>Arthropoda</taxon>
        <taxon>Crustacea</taxon>
        <taxon>Multicrustacea</taxon>
        <taxon>Malacostraca</taxon>
        <taxon>Eumalacostraca</taxon>
        <taxon>Eucarida</taxon>
        <taxon>Decapoda</taxon>
        <taxon>Pleocyemata</taxon>
        <taxon>Anomura</taxon>
        <taxon>Galatheoidea</taxon>
        <taxon>Porcellanidae</taxon>
        <taxon>Petrolisthes</taxon>
    </lineage>
</organism>
<sequence length="71" mass="8377">MTHADPDHRRFSIDLIEEQVKVYAKNARGGGKKRDAWTWRGSQEFDVDFLDNYCIKKSSILHSTQRDTLFF</sequence>
<keyword evidence="2" id="KW-1185">Reference proteome</keyword>
<dbReference type="AlphaFoldDB" id="A0AAE1P6D1"/>
<reference evidence="1" key="1">
    <citation type="submission" date="2023-11" db="EMBL/GenBank/DDBJ databases">
        <title>Genome assemblies of two species of porcelain crab, Petrolisthes cinctipes and Petrolisthes manimaculis (Anomura: Porcellanidae).</title>
        <authorList>
            <person name="Angst P."/>
        </authorList>
    </citation>
    <scope>NUCLEOTIDE SEQUENCE</scope>
    <source>
        <strain evidence="1">PB745_02</strain>
        <tissue evidence="1">Gill</tissue>
    </source>
</reference>
<evidence type="ECO:0000313" key="1">
    <source>
        <dbReference type="EMBL" id="KAK4301571.1"/>
    </source>
</evidence>
<dbReference type="EMBL" id="JAWZYT010002861">
    <property type="protein sequence ID" value="KAK4301571.1"/>
    <property type="molecule type" value="Genomic_DNA"/>
</dbReference>
<accession>A0AAE1P6D1</accession>
<evidence type="ECO:0000313" key="2">
    <source>
        <dbReference type="Proteomes" id="UP001292094"/>
    </source>
</evidence>
<dbReference type="Proteomes" id="UP001292094">
    <property type="component" value="Unassembled WGS sequence"/>
</dbReference>
<name>A0AAE1P6D1_9EUCA</name>
<protein>
    <submittedName>
        <fullName evidence="1">Uncharacterized protein</fullName>
    </submittedName>
</protein>
<gene>
    <name evidence="1" type="ORF">Pmani_026349</name>
</gene>
<proteinExistence type="predicted"/>
<comment type="caution">
    <text evidence="1">The sequence shown here is derived from an EMBL/GenBank/DDBJ whole genome shotgun (WGS) entry which is preliminary data.</text>
</comment>